<gene>
    <name evidence="3" type="ORF">PECUL_23A024145</name>
</gene>
<reference evidence="3" key="1">
    <citation type="submission" date="2022-03" db="EMBL/GenBank/DDBJ databases">
        <authorList>
            <person name="Alioto T."/>
            <person name="Alioto T."/>
            <person name="Gomez Garrido J."/>
        </authorList>
    </citation>
    <scope>NUCLEOTIDE SEQUENCE</scope>
</reference>
<sequence>MAPSKQTKLTDKAWPTQDGDIHADQPPSPECHIDLDSELQAPDDVLVTNKSLHFMLQALKTSLRSDLRQLTNELRKDIADIGGRTSHLKTKTEEICAAHNDVVDKLQRLEEEQTTLKHKLADIEDRSRRNNLRFSGITDAITTEVLPQYLKALCKALALALAPTNQRTPHESWTGYTGFQDRPDLPRIPPRTL</sequence>
<dbReference type="Gene3D" id="1.20.5.1700">
    <property type="match status" value="1"/>
</dbReference>
<feature type="region of interest" description="Disordered" evidence="2">
    <location>
        <begin position="1"/>
        <end position="30"/>
    </location>
</feature>
<feature type="region of interest" description="Disordered" evidence="2">
    <location>
        <begin position="167"/>
        <end position="193"/>
    </location>
</feature>
<dbReference type="AlphaFoldDB" id="A0AAD1WE92"/>
<keyword evidence="4" id="KW-1185">Reference proteome</keyword>
<evidence type="ECO:0000313" key="3">
    <source>
        <dbReference type="EMBL" id="CAH2301444.1"/>
    </source>
</evidence>
<keyword evidence="1" id="KW-0175">Coiled coil</keyword>
<evidence type="ECO:0000313" key="4">
    <source>
        <dbReference type="Proteomes" id="UP001295444"/>
    </source>
</evidence>
<evidence type="ECO:0000256" key="2">
    <source>
        <dbReference type="SAM" id="MobiDB-lite"/>
    </source>
</evidence>
<dbReference type="Proteomes" id="UP001295444">
    <property type="component" value="Chromosome 06"/>
</dbReference>
<evidence type="ECO:0000256" key="1">
    <source>
        <dbReference type="SAM" id="Coils"/>
    </source>
</evidence>
<dbReference type="EMBL" id="OW240917">
    <property type="protein sequence ID" value="CAH2301444.1"/>
    <property type="molecule type" value="Genomic_DNA"/>
</dbReference>
<feature type="coiled-coil region" evidence="1">
    <location>
        <begin position="99"/>
        <end position="126"/>
    </location>
</feature>
<protein>
    <submittedName>
        <fullName evidence="3">Uncharacterized protein</fullName>
    </submittedName>
</protein>
<organism evidence="3 4">
    <name type="scientific">Pelobates cultripes</name>
    <name type="common">Western spadefoot toad</name>
    <dbReference type="NCBI Taxonomy" id="61616"/>
    <lineage>
        <taxon>Eukaryota</taxon>
        <taxon>Metazoa</taxon>
        <taxon>Chordata</taxon>
        <taxon>Craniata</taxon>
        <taxon>Vertebrata</taxon>
        <taxon>Euteleostomi</taxon>
        <taxon>Amphibia</taxon>
        <taxon>Batrachia</taxon>
        <taxon>Anura</taxon>
        <taxon>Pelobatoidea</taxon>
        <taxon>Pelobatidae</taxon>
        <taxon>Pelobates</taxon>
    </lineage>
</organism>
<accession>A0AAD1WE92</accession>
<name>A0AAD1WE92_PELCU</name>
<proteinExistence type="predicted"/>